<evidence type="ECO:0000313" key="2">
    <source>
        <dbReference type="Proteomes" id="UP000053573"/>
    </source>
</evidence>
<organism evidence="1 2">
    <name type="scientific">Blastomyces silverae</name>
    <dbReference type="NCBI Taxonomy" id="2060906"/>
    <lineage>
        <taxon>Eukaryota</taxon>
        <taxon>Fungi</taxon>
        <taxon>Dikarya</taxon>
        <taxon>Ascomycota</taxon>
        <taxon>Pezizomycotina</taxon>
        <taxon>Eurotiomycetes</taxon>
        <taxon>Eurotiomycetidae</taxon>
        <taxon>Onygenales</taxon>
        <taxon>Ajellomycetaceae</taxon>
        <taxon>Blastomyces</taxon>
    </lineage>
</organism>
<comment type="caution">
    <text evidence="1">The sequence shown here is derived from an EMBL/GenBank/DDBJ whole genome shotgun (WGS) entry which is preliminary data.</text>
</comment>
<protein>
    <submittedName>
        <fullName evidence="1">Uncharacterized protein</fullName>
    </submittedName>
</protein>
<evidence type="ECO:0000313" key="1">
    <source>
        <dbReference type="EMBL" id="KLJ12893.1"/>
    </source>
</evidence>
<dbReference type="AlphaFoldDB" id="A0A0H1BP63"/>
<dbReference type="EMBL" id="LDEV01000639">
    <property type="protein sequence ID" value="KLJ12893.1"/>
    <property type="molecule type" value="Genomic_DNA"/>
</dbReference>
<accession>A0A0H1BP63</accession>
<reference evidence="2" key="1">
    <citation type="journal article" date="2015" name="PLoS Genet.">
        <title>The dynamic genome and transcriptome of the human fungal pathogen Blastomyces and close relative Emmonsia.</title>
        <authorList>
            <person name="Munoz J.F."/>
            <person name="Gauthier G.M."/>
            <person name="Desjardins C.A."/>
            <person name="Gallo J.E."/>
            <person name="Holder J."/>
            <person name="Sullivan T.D."/>
            <person name="Marty A.J."/>
            <person name="Carmen J.C."/>
            <person name="Chen Z."/>
            <person name="Ding L."/>
            <person name="Gujja S."/>
            <person name="Magrini V."/>
            <person name="Misas E."/>
            <person name="Mitreva M."/>
            <person name="Priest M."/>
            <person name="Saif S."/>
            <person name="Whiston E.A."/>
            <person name="Young S."/>
            <person name="Zeng Q."/>
            <person name="Goldman W.E."/>
            <person name="Mardis E.R."/>
            <person name="Taylor J.W."/>
            <person name="McEwen J.G."/>
            <person name="Clay O.K."/>
            <person name="Klein B.S."/>
            <person name="Cuomo C.A."/>
        </authorList>
    </citation>
    <scope>NUCLEOTIDE SEQUENCE [LARGE SCALE GENOMIC DNA]</scope>
    <source>
        <strain evidence="2">UAMH 139</strain>
    </source>
</reference>
<name>A0A0H1BP63_9EURO</name>
<sequence length="69" mass="7731">MPFVGRCALLSVRSSCFVKPFYLRPLRPGIWTPRSYPCHGEGTLFSQRGVNCDLAFLDLATGQSLAIRR</sequence>
<keyword evidence="2" id="KW-1185">Reference proteome</keyword>
<dbReference type="Proteomes" id="UP000053573">
    <property type="component" value="Unassembled WGS sequence"/>
</dbReference>
<proteinExistence type="predicted"/>
<gene>
    <name evidence="1" type="ORF">EMPG_12135</name>
</gene>